<dbReference type="Proteomes" id="UP000682733">
    <property type="component" value="Unassembled WGS sequence"/>
</dbReference>
<keyword evidence="5" id="KW-1185">Reference proteome</keyword>
<evidence type="ECO:0000313" key="1">
    <source>
        <dbReference type="EMBL" id="CAF0761589.1"/>
    </source>
</evidence>
<proteinExistence type="predicted"/>
<dbReference type="SUPFAM" id="SSF53448">
    <property type="entry name" value="Nucleotide-diphospho-sugar transferases"/>
    <property type="match status" value="1"/>
</dbReference>
<dbReference type="Proteomes" id="UP000663829">
    <property type="component" value="Unassembled WGS sequence"/>
</dbReference>
<dbReference type="EMBL" id="CAJNOK010004087">
    <property type="protein sequence ID" value="CAF0925480.1"/>
    <property type="molecule type" value="Genomic_DNA"/>
</dbReference>
<sequence>MKFLEYNAWMFHQHRIIKAICLLLLLFITEETLRTYVWYDHDFVRPSPRTPGLSVNFTGFDNVSGVNYYLVPNVIHIIRFNKKTFDFVDVVCLRAAYRAQKPDKFVIHTNEKEFEGKYWLKLQTWPDLFRRIEIKYRAPPTKIFGQSLSKDWQLHHGSDIERVRILIEYGGIWMDNDVYIVQNLDRYRKFEMVLNWDENQFLATQLYLAHKDARFLPLYLETYRQYRSNLWYYNAGERPTQEILYKHPELIHRVKNLFGADTSLSYNLYNKKNWTEWRNQHAIHLLFNHRSYMHKENYQKYPVLDEKTILDYKQTFGEMAREAYFSE</sequence>
<evidence type="ECO:0000313" key="4">
    <source>
        <dbReference type="EMBL" id="CAF3702592.1"/>
    </source>
</evidence>
<dbReference type="InterPro" id="IPR007577">
    <property type="entry name" value="GlycoTrfase_DXD_sugar-bd_CS"/>
</dbReference>
<dbReference type="Proteomes" id="UP000677228">
    <property type="component" value="Unassembled WGS sequence"/>
</dbReference>
<dbReference type="PANTHER" id="PTHR46830:SF1">
    <property type="entry name" value="ALPHA-1,4-N-ACETYLGLUCOSAMINYLTRANSFERASE"/>
    <property type="match status" value="1"/>
</dbReference>
<dbReference type="AlphaFoldDB" id="A0A813Q3W0"/>
<dbReference type="Proteomes" id="UP000681722">
    <property type="component" value="Unassembled WGS sequence"/>
</dbReference>
<evidence type="ECO:0000313" key="2">
    <source>
        <dbReference type="EMBL" id="CAF0925480.1"/>
    </source>
</evidence>
<evidence type="ECO:0000313" key="5">
    <source>
        <dbReference type="Proteomes" id="UP000663829"/>
    </source>
</evidence>
<dbReference type="EMBL" id="CAJOBC010000130">
    <property type="protein sequence ID" value="CAF3542535.1"/>
    <property type="molecule type" value="Genomic_DNA"/>
</dbReference>
<dbReference type="InterPro" id="IPR029044">
    <property type="entry name" value="Nucleotide-diphossugar_trans"/>
</dbReference>
<organism evidence="1 5">
    <name type="scientific">Didymodactylos carnosus</name>
    <dbReference type="NCBI Taxonomy" id="1234261"/>
    <lineage>
        <taxon>Eukaryota</taxon>
        <taxon>Metazoa</taxon>
        <taxon>Spiralia</taxon>
        <taxon>Gnathifera</taxon>
        <taxon>Rotifera</taxon>
        <taxon>Eurotatoria</taxon>
        <taxon>Bdelloidea</taxon>
        <taxon>Philodinida</taxon>
        <taxon>Philodinidae</taxon>
        <taxon>Didymodactylos</taxon>
    </lineage>
</organism>
<dbReference type="PANTHER" id="PTHR46830">
    <property type="entry name" value="TRANSFERASE, PUTATIVE-RELATED"/>
    <property type="match status" value="1"/>
</dbReference>
<gene>
    <name evidence="1" type="ORF">GPM918_LOCUS1416</name>
    <name evidence="2" type="ORF">OVA965_LOCUS10857</name>
    <name evidence="3" type="ORF">SRO942_LOCUS1416</name>
    <name evidence="4" type="ORF">TMI583_LOCUS10853</name>
</gene>
<dbReference type="EMBL" id="CAJOBA010004089">
    <property type="protein sequence ID" value="CAF3702592.1"/>
    <property type="molecule type" value="Genomic_DNA"/>
</dbReference>
<dbReference type="Pfam" id="PF04488">
    <property type="entry name" value="Gly_transf_sug"/>
    <property type="match status" value="1"/>
</dbReference>
<accession>A0A813Q3W0</accession>
<name>A0A813Q3W0_9BILA</name>
<comment type="caution">
    <text evidence="1">The sequence shown here is derived from an EMBL/GenBank/DDBJ whole genome shotgun (WGS) entry which is preliminary data.</text>
</comment>
<reference evidence="1" key="1">
    <citation type="submission" date="2021-02" db="EMBL/GenBank/DDBJ databases">
        <authorList>
            <person name="Nowell W R."/>
        </authorList>
    </citation>
    <scope>NUCLEOTIDE SEQUENCE</scope>
</reference>
<dbReference type="EMBL" id="CAJNOQ010000130">
    <property type="protein sequence ID" value="CAF0761589.1"/>
    <property type="molecule type" value="Genomic_DNA"/>
</dbReference>
<dbReference type="OrthoDB" id="409543at2759"/>
<dbReference type="Gene3D" id="3.90.550.20">
    <property type="match status" value="1"/>
</dbReference>
<protein>
    <submittedName>
        <fullName evidence="1">Uncharacterized protein</fullName>
    </submittedName>
</protein>
<evidence type="ECO:0000313" key="3">
    <source>
        <dbReference type="EMBL" id="CAF3542535.1"/>
    </source>
</evidence>